<name>A0A4R0RSA9_9APHY</name>
<evidence type="ECO:0000256" key="2">
    <source>
        <dbReference type="SAM" id="Phobius"/>
    </source>
</evidence>
<reference evidence="4 5" key="1">
    <citation type="submission" date="2018-11" db="EMBL/GenBank/DDBJ databases">
        <title>Genome assembly of Steccherinum ochraceum LE-BIN_3174, the white-rot fungus of the Steccherinaceae family (The Residual Polyporoid clade, Polyporales, Basidiomycota).</title>
        <authorList>
            <person name="Fedorova T.V."/>
            <person name="Glazunova O.A."/>
            <person name="Landesman E.O."/>
            <person name="Moiseenko K.V."/>
            <person name="Psurtseva N.V."/>
            <person name="Savinova O.S."/>
            <person name="Shakhova N.V."/>
            <person name="Tyazhelova T.V."/>
            <person name="Vasina D.V."/>
        </authorList>
    </citation>
    <scope>NUCLEOTIDE SEQUENCE [LARGE SCALE GENOMIC DNA]</scope>
    <source>
        <strain evidence="4 5">LE-BIN_3174</strain>
    </source>
</reference>
<dbReference type="PANTHER" id="PTHR40465">
    <property type="entry name" value="CHROMOSOME 1, WHOLE GENOME SHOTGUN SEQUENCE"/>
    <property type="match status" value="1"/>
</dbReference>
<evidence type="ECO:0000259" key="3">
    <source>
        <dbReference type="Pfam" id="PF20152"/>
    </source>
</evidence>
<evidence type="ECO:0000256" key="1">
    <source>
        <dbReference type="SAM" id="MobiDB-lite"/>
    </source>
</evidence>
<dbReference type="PANTHER" id="PTHR40465:SF1">
    <property type="entry name" value="DUF6534 DOMAIN-CONTAINING PROTEIN"/>
    <property type="match status" value="1"/>
</dbReference>
<feature type="transmembrane region" description="Helical" evidence="2">
    <location>
        <begin position="91"/>
        <end position="113"/>
    </location>
</feature>
<comment type="caution">
    <text evidence="4">The sequence shown here is derived from an EMBL/GenBank/DDBJ whole genome shotgun (WGS) entry which is preliminary data.</text>
</comment>
<keyword evidence="5" id="KW-1185">Reference proteome</keyword>
<feature type="transmembrane region" description="Helical" evidence="2">
    <location>
        <begin position="25"/>
        <end position="44"/>
    </location>
</feature>
<feature type="transmembrane region" description="Helical" evidence="2">
    <location>
        <begin position="51"/>
        <end position="71"/>
    </location>
</feature>
<feature type="transmembrane region" description="Helical" evidence="2">
    <location>
        <begin position="166"/>
        <end position="188"/>
    </location>
</feature>
<feature type="compositionally biased region" description="Polar residues" evidence="1">
    <location>
        <begin position="331"/>
        <end position="346"/>
    </location>
</feature>
<evidence type="ECO:0000313" key="4">
    <source>
        <dbReference type="EMBL" id="TCD65364.1"/>
    </source>
</evidence>
<evidence type="ECO:0000313" key="5">
    <source>
        <dbReference type="Proteomes" id="UP000292702"/>
    </source>
</evidence>
<dbReference type="InterPro" id="IPR045339">
    <property type="entry name" value="DUF6534"/>
</dbReference>
<feature type="transmembrane region" description="Helical" evidence="2">
    <location>
        <begin position="209"/>
        <end position="231"/>
    </location>
</feature>
<dbReference type="EMBL" id="RWJN01000185">
    <property type="protein sequence ID" value="TCD65364.1"/>
    <property type="molecule type" value="Genomic_DNA"/>
</dbReference>
<feature type="domain" description="DUF6534" evidence="3">
    <location>
        <begin position="173"/>
        <end position="259"/>
    </location>
</feature>
<feature type="transmembrane region" description="Helical" evidence="2">
    <location>
        <begin position="125"/>
        <end position="154"/>
    </location>
</feature>
<dbReference type="AlphaFoldDB" id="A0A4R0RSA9"/>
<protein>
    <recommendedName>
        <fullName evidence="3">DUF6534 domain-containing protein</fullName>
    </recommendedName>
</protein>
<keyword evidence="2" id="KW-0472">Membrane</keyword>
<organism evidence="4 5">
    <name type="scientific">Steccherinum ochraceum</name>
    <dbReference type="NCBI Taxonomy" id="92696"/>
    <lineage>
        <taxon>Eukaryota</taxon>
        <taxon>Fungi</taxon>
        <taxon>Dikarya</taxon>
        <taxon>Basidiomycota</taxon>
        <taxon>Agaricomycotina</taxon>
        <taxon>Agaricomycetes</taxon>
        <taxon>Polyporales</taxon>
        <taxon>Steccherinaceae</taxon>
        <taxon>Steccherinum</taxon>
    </lineage>
</organism>
<accession>A0A4R0RSA9</accession>
<sequence>MADATIPGLPPDIAAKTGPVLLGHLFNWGLFGVLTVQCYIYYLAFPKDSRYLKAVVAFTYVLELLQTILATRDAYRQYGSGWGDLTQLNDVGLLWITVPMLDGVTSAFVQLFYAWRVYVLGNNKYISGAIALFAVVQGAFGFYCGIFSKVIAAISDIQRRMYRPTIVWLGGTALCDVLITCSMIYFLRNARSKNGVKRTTTLLTRLIKLTFETGMVCSTFAIVDLSLFLRFQENNYHLLPAITLCKLYSNSLLVVFNSRLNINGGRNDPEPDHGMSTLSGTTSTVFRPTASKIAMRSMNTNQGGITVEVSQIQDVDIHLSDRFDIKEIGQSDRNSSSGDSFENSLQRGKAHPSYV</sequence>
<keyword evidence="2" id="KW-0812">Transmembrane</keyword>
<feature type="region of interest" description="Disordered" evidence="1">
    <location>
        <begin position="328"/>
        <end position="355"/>
    </location>
</feature>
<gene>
    <name evidence="4" type="ORF">EIP91_002762</name>
</gene>
<proteinExistence type="predicted"/>
<keyword evidence="2" id="KW-1133">Transmembrane helix</keyword>
<dbReference type="OrthoDB" id="3262409at2759"/>
<dbReference type="Pfam" id="PF20152">
    <property type="entry name" value="DUF6534"/>
    <property type="match status" value="1"/>
</dbReference>
<dbReference type="Proteomes" id="UP000292702">
    <property type="component" value="Unassembled WGS sequence"/>
</dbReference>